<gene>
    <name evidence="7" type="ORF">EDD53_0495</name>
</gene>
<dbReference type="RefSeq" id="WP_123791601.1">
    <property type="nucleotide sequence ID" value="NZ_RKQK01000001.1"/>
</dbReference>
<dbReference type="Pfam" id="PF00892">
    <property type="entry name" value="EamA"/>
    <property type="match status" value="2"/>
</dbReference>
<name>A0A3N4V2Q4_9RHOB</name>
<evidence type="ECO:0000313" key="8">
    <source>
        <dbReference type="Proteomes" id="UP000269689"/>
    </source>
</evidence>
<dbReference type="InterPro" id="IPR050638">
    <property type="entry name" value="AA-Vitamin_Transporters"/>
</dbReference>
<proteinExistence type="predicted"/>
<dbReference type="Proteomes" id="UP000269689">
    <property type="component" value="Unassembled WGS sequence"/>
</dbReference>
<feature type="domain" description="EamA" evidence="6">
    <location>
        <begin position="14"/>
        <end position="143"/>
    </location>
</feature>
<keyword evidence="4 5" id="KW-0472">Membrane</keyword>
<evidence type="ECO:0000256" key="1">
    <source>
        <dbReference type="ARBA" id="ARBA00004141"/>
    </source>
</evidence>
<accession>A0A3N4V2Q4</accession>
<feature type="transmembrane region" description="Helical" evidence="5">
    <location>
        <begin position="71"/>
        <end position="89"/>
    </location>
</feature>
<keyword evidence="8" id="KW-1185">Reference proteome</keyword>
<reference evidence="7 8" key="1">
    <citation type="submission" date="2018-11" db="EMBL/GenBank/DDBJ databases">
        <title>Genomic Encyclopedia of Type Strains, Phase IV (KMG-IV): sequencing the most valuable type-strain genomes for metagenomic binning, comparative biology and taxonomic classification.</title>
        <authorList>
            <person name="Goeker M."/>
        </authorList>
    </citation>
    <scope>NUCLEOTIDE SEQUENCE [LARGE SCALE GENOMIC DNA]</scope>
    <source>
        <strain evidence="7 8">DSM 104731</strain>
    </source>
</reference>
<evidence type="ECO:0000256" key="3">
    <source>
        <dbReference type="ARBA" id="ARBA00022989"/>
    </source>
</evidence>
<evidence type="ECO:0000256" key="4">
    <source>
        <dbReference type="ARBA" id="ARBA00023136"/>
    </source>
</evidence>
<evidence type="ECO:0000313" key="7">
    <source>
        <dbReference type="EMBL" id="RPE71377.1"/>
    </source>
</evidence>
<keyword evidence="2 5" id="KW-0812">Transmembrane</keyword>
<protein>
    <submittedName>
        <fullName evidence="7">EamA-like transporter family protein</fullName>
    </submittedName>
</protein>
<evidence type="ECO:0000256" key="5">
    <source>
        <dbReference type="SAM" id="Phobius"/>
    </source>
</evidence>
<feature type="transmembrane region" description="Helical" evidence="5">
    <location>
        <begin position="12"/>
        <end position="29"/>
    </location>
</feature>
<dbReference type="AlphaFoldDB" id="A0A3N4V2Q4"/>
<feature type="domain" description="EamA" evidence="6">
    <location>
        <begin position="158"/>
        <end position="292"/>
    </location>
</feature>
<dbReference type="OrthoDB" id="9810556at2"/>
<dbReference type="InterPro" id="IPR037185">
    <property type="entry name" value="EmrE-like"/>
</dbReference>
<feature type="transmembrane region" description="Helical" evidence="5">
    <location>
        <begin position="41"/>
        <end position="59"/>
    </location>
</feature>
<feature type="transmembrane region" description="Helical" evidence="5">
    <location>
        <begin position="250"/>
        <end position="270"/>
    </location>
</feature>
<evidence type="ECO:0000259" key="6">
    <source>
        <dbReference type="Pfam" id="PF00892"/>
    </source>
</evidence>
<dbReference type="SUPFAM" id="SSF103481">
    <property type="entry name" value="Multidrug resistance efflux transporter EmrE"/>
    <property type="match status" value="2"/>
</dbReference>
<dbReference type="PANTHER" id="PTHR32322:SF9">
    <property type="entry name" value="AMINO-ACID METABOLITE EFFLUX PUMP-RELATED"/>
    <property type="match status" value="1"/>
</dbReference>
<keyword evidence="3 5" id="KW-1133">Transmembrane helix</keyword>
<feature type="transmembrane region" description="Helical" evidence="5">
    <location>
        <begin position="276"/>
        <end position="297"/>
    </location>
</feature>
<dbReference type="PANTHER" id="PTHR32322">
    <property type="entry name" value="INNER MEMBRANE TRANSPORTER"/>
    <property type="match status" value="1"/>
</dbReference>
<feature type="transmembrane region" description="Helical" evidence="5">
    <location>
        <begin position="131"/>
        <end position="150"/>
    </location>
</feature>
<feature type="transmembrane region" description="Helical" evidence="5">
    <location>
        <begin position="156"/>
        <end position="175"/>
    </location>
</feature>
<feature type="transmembrane region" description="Helical" evidence="5">
    <location>
        <begin position="187"/>
        <end position="209"/>
    </location>
</feature>
<feature type="transmembrane region" description="Helical" evidence="5">
    <location>
        <begin position="221"/>
        <end position="243"/>
    </location>
</feature>
<sequence length="304" mass="31975">MAPQKVLTRSAWIGLATMGIFWGGSFLSIELMLRQMPVETLVALRVSGGALALWAYVFIRGFKIPKGARIWISFLLIGLINVAMPFGLITWGQQYIPSGLAGILNAFTAVLGPVVAALIFADERLGLRKAVGVLCGFFGVATVIGLDAFHSFDLTSAGQLALLGSCLCYAIGAAMARMHLTGIRLEISAAGMISGAAVWMIPVAIYMHGLPDFASFTPTTLGAWAYVSLISTGLAYLILFSVIKSAGSGNATLCTLVVAPVSVVLGAIVLGEALPLAAYIGFIFIACGLLIIDGRLLRMAKARF</sequence>
<comment type="subcellular location">
    <subcellularLocation>
        <location evidence="1">Membrane</location>
        <topology evidence="1">Multi-pass membrane protein</topology>
    </subcellularLocation>
</comment>
<evidence type="ECO:0000256" key="2">
    <source>
        <dbReference type="ARBA" id="ARBA00022692"/>
    </source>
</evidence>
<comment type="caution">
    <text evidence="7">The sequence shown here is derived from an EMBL/GenBank/DDBJ whole genome shotgun (WGS) entry which is preliminary data.</text>
</comment>
<dbReference type="EMBL" id="RKQK01000001">
    <property type="protein sequence ID" value="RPE71377.1"/>
    <property type="molecule type" value="Genomic_DNA"/>
</dbReference>
<dbReference type="GO" id="GO:0016020">
    <property type="term" value="C:membrane"/>
    <property type="evidence" value="ECO:0007669"/>
    <property type="project" value="UniProtKB-SubCell"/>
</dbReference>
<feature type="transmembrane region" description="Helical" evidence="5">
    <location>
        <begin position="95"/>
        <end position="119"/>
    </location>
</feature>
<organism evidence="7 8">
    <name type="scientific">Pacificibacter maritimus</name>
    <dbReference type="NCBI Taxonomy" id="762213"/>
    <lineage>
        <taxon>Bacteria</taxon>
        <taxon>Pseudomonadati</taxon>
        <taxon>Pseudomonadota</taxon>
        <taxon>Alphaproteobacteria</taxon>
        <taxon>Rhodobacterales</taxon>
        <taxon>Roseobacteraceae</taxon>
        <taxon>Pacificibacter</taxon>
    </lineage>
</organism>
<dbReference type="InterPro" id="IPR000620">
    <property type="entry name" value="EamA_dom"/>
</dbReference>